<evidence type="ECO:0000313" key="2">
    <source>
        <dbReference type="EMBL" id="KIK52014.1"/>
    </source>
</evidence>
<name>A0A0D0BQY4_9AGAR</name>
<proteinExistence type="predicted"/>
<sequence>MTGKTAGLENFNATLKKVGDDGTSIRGFSVFNNGQNGTKGAGGSGGTKGTGSGSTKNKTDVPRGNACME</sequence>
<dbReference type="EMBL" id="KN834850">
    <property type="protein sequence ID" value="KIK52014.1"/>
    <property type="molecule type" value="Genomic_DNA"/>
</dbReference>
<accession>A0A0D0BQY4</accession>
<keyword evidence="3" id="KW-1185">Reference proteome</keyword>
<dbReference type="AlphaFoldDB" id="A0A0D0BQY4"/>
<protein>
    <submittedName>
        <fullName evidence="2">Uncharacterized protein</fullName>
    </submittedName>
</protein>
<gene>
    <name evidence="2" type="ORF">GYMLUDRAFT_50225</name>
</gene>
<feature type="region of interest" description="Disordered" evidence="1">
    <location>
        <begin position="29"/>
        <end position="69"/>
    </location>
</feature>
<dbReference type="HOGENOM" id="CLU_2776163_0_0_1"/>
<reference evidence="2 3" key="1">
    <citation type="submission" date="2014-04" db="EMBL/GenBank/DDBJ databases">
        <title>Evolutionary Origins and Diversification of the Mycorrhizal Mutualists.</title>
        <authorList>
            <consortium name="DOE Joint Genome Institute"/>
            <consortium name="Mycorrhizal Genomics Consortium"/>
            <person name="Kohler A."/>
            <person name="Kuo A."/>
            <person name="Nagy L.G."/>
            <person name="Floudas D."/>
            <person name="Copeland A."/>
            <person name="Barry K.W."/>
            <person name="Cichocki N."/>
            <person name="Veneault-Fourrey C."/>
            <person name="LaButti K."/>
            <person name="Lindquist E.A."/>
            <person name="Lipzen A."/>
            <person name="Lundell T."/>
            <person name="Morin E."/>
            <person name="Murat C."/>
            <person name="Riley R."/>
            <person name="Ohm R."/>
            <person name="Sun H."/>
            <person name="Tunlid A."/>
            <person name="Henrissat B."/>
            <person name="Grigoriev I.V."/>
            <person name="Hibbett D.S."/>
            <person name="Martin F."/>
        </authorList>
    </citation>
    <scope>NUCLEOTIDE SEQUENCE [LARGE SCALE GENOMIC DNA]</scope>
    <source>
        <strain evidence="2 3">FD-317 M1</strain>
    </source>
</reference>
<evidence type="ECO:0000313" key="3">
    <source>
        <dbReference type="Proteomes" id="UP000053593"/>
    </source>
</evidence>
<dbReference type="Proteomes" id="UP000053593">
    <property type="component" value="Unassembled WGS sequence"/>
</dbReference>
<feature type="compositionally biased region" description="Gly residues" evidence="1">
    <location>
        <begin position="37"/>
        <end position="52"/>
    </location>
</feature>
<evidence type="ECO:0000256" key="1">
    <source>
        <dbReference type="SAM" id="MobiDB-lite"/>
    </source>
</evidence>
<organism evidence="2 3">
    <name type="scientific">Collybiopsis luxurians FD-317 M1</name>
    <dbReference type="NCBI Taxonomy" id="944289"/>
    <lineage>
        <taxon>Eukaryota</taxon>
        <taxon>Fungi</taxon>
        <taxon>Dikarya</taxon>
        <taxon>Basidiomycota</taxon>
        <taxon>Agaricomycotina</taxon>
        <taxon>Agaricomycetes</taxon>
        <taxon>Agaricomycetidae</taxon>
        <taxon>Agaricales</taxon>
        <taxon>Marasmiineae</taxon>
        <taxon>Omphalotaceae</taxon>
        <taxon>Collybiopsis</taxon>
        <taxon>Collybiopsis luxurians</taxon>
    </lineage>
</organism>